<keyword evidence="9 12" id="KW-0460">Magnesium</keyword>
<dbReference type="Pfam" id="PF00809">
    <property type="entry name" value="Pterin_bind"/>
    <property type="match status" value="1"/>
</dbReference>
<keyword evidence="10 12" id="KW-0289">Folate biosynthesis</keyword>
<dbReference type="GO" id="GO:0046872">
    <property type="term" value="F:metal ion binding"/>
    <property type="evidence" value="ECO:0007669"/>
    <property type="project" value="UniProtKB-KW"/>
</dbReference>
<organism evidence="14 15">
    <name type="scientific">Cupriavidus basilensis</name>
    <dbReference type="NCBI Taxonomy" id="68895"/>
    <lineage>
        <taxon>Bacteria</taxon>
        <taxon>Pseudomonadati</taxon>
        <taxon>Pseudomonadota</taxon>
        <taxon>Betaproteobacteria</taxon>
        <taxon>Burkholderiales</taxon>
        <taxon>Burkholderiaceae</taxon>
        <taxon>Cupriavidus</taxon>
    </lineage>
</organism>
<dbReference type="PANTHER" id="PTHR20941">
    <property type="entry name" value="FOLATE SYNTHESIS PROTEINS"/>
    <property type="match status" value="1"/>
</dbReference>
<dbReference type="GO" id="GO:0004156">
    <property type="term" value="F:dihydropteroate synthase activity"/>
    <property type="evidence" value="ECO:0007669"/>
    <property type="project" value="UniProtKB-EC"/>
</dbReference>
<evidence type="ECO:0000313" key="15">
    <source>
        <dbReference type="Proteomes" id="UP000397656"/>
    </source>
</evidence>
<evidence type="ECO:0000313" key="14">
    <source>
        <dbReference type="EMBL" id="QOT78568.1"/>
    </source>
</evidence>
<protein>
    <recommendedName>
        <fullName evidence="6 12">Dihydropteroate synthase</fullName>
        <shortName evidence="12">DHPS</shortName>
        <ecNumber evidence="5 12">2.5.1.15</ecNumber>
    </recommendedName>
    <alternativeName>
        <fullName evidence="11 12">Dihydropteroate pyrophosphorylase</fullName>
    </alternativeName>
</protein>
<evidence type="ECO:0000256" key="8">
    <source>
        <dbReference type="ARBA" id="ARBA00022723"/>
    </source>
</evidence>
<reference evidence="14 15" key="1">
    <citation type="submission" date="2020-10" db="EMBL/GenBank/DDBJ databases">
        <title>Complete genome sequence of Cupriavidus basilensis CCUG 49340T.</title>
        <authorList>
            <person name="Salva-Serra F."/>
            <person name="Donoso R.A."/>
            <person name="Cho K.H."/>
            <person name="Yoo J.A."/>
            <person name="Lee K."/>
            <person name="Yoon S.-H."/>
            <person name="Perez-Pantoja D."/>
            <person name="Moore E.R.B."/>
        </authorList>
    </citation>
    <scope>NUCLEOTIDE SEQUENCE [LARGE SCALE GENOMIC DNA]</scope>
    <source>
        <strain evidence="15">CCUG 49340</strain>
    </source>
</reference>
<evidence type="ECO:0000256" key="9">
    <source>
        <dbReference type="ARBA" id="ARBA00022842"/>
    </source>
</evidence>
<evidence type="ECO:0000256" key="10">
    <source>
        <dbReference type="ARBA" id="ARBA00022909"/>
    </source>
</evidence>
<dbReference type="PANTHER" id="PTHR20941:SF1">
    <property type="entry name" value="FOLIC ACID SYNTHESIS PROTEIN FOL1"/>
    <property type="match status" value="1"/>
</dbReference>
<evidence type="ECO:0000256" key="5">
    <source>
        <dbReference type="ARBA" id="ARBA00012458"/>
    </source>
</evidence>
<evidence type="ECO:0000256" key="2">
    <source>
        <dbReference type="ARBA" id="ARBA00001946"/>
    </source>
</evidence>
<dbReference type="InterPro" id="IPR000489">
    <property type="entry name" value="Pterin-binding_dom"/>
</dbReference>
<dbReference type="EMBL" id="CP062803">
    <property type="protein sequence ID" value="QOT78568.1"/>
    <property type="molecule type" value="Genomic_DNA"/>
</dbReference>
<dbReference type="UniPathway" id="UPA00077">
    <property type="reaction ID" value="UER00156"/>
</dbReference>
<dbReference type="NCBIfam" id="TIGR01496">
    <property type="entry name" value="DHPS"/>
    <property type="match status" value="1"/>
</dbReference>
<evidence type="ECO:0000256" key="11">
    <source>
        <dbReference type="ARBA" id="ARBA00030193"/>
    </source>
</evidence>
<name>A0A643G4V6_9BURK</name>
<evidence type="ECO:0000256" key="7">
    <source>
        <dbReference type="ARBA" id="ARBA00022679"/>
    </source>
</evidence>
<comment type="function">
    <text evidence="12">Catalyzes the condensation of para-aminobenzoate (pABA) with 6-hydroxymethyl-7,8-dihydropterin diphosphate (DHPt-PP) to form 7,8-dihydropteroate (H2Pte), the immediate precursor of folate derivatives.</text>
</comment>
<evidence type="ECO:0000259" key="13">
    <source>
        <dbReference type="PROSITE" id="PS50972"/>
    </source>
</evidence>
<dbReference type="AlphaFoldDB" id="A0A643G4V6"/>
<dbReference type="GO" id="GO:0005829">
    <property type="term" value="C:cytosol"/>
    <property type="evidence" value="ECO:0007669"/>
    <property type="project" value="TreeGrafter"/>
</dbReference>
<dbReference type="InterPro" id="IPR045031">
    <property type="entry name" value="DHP_synth-like"/>
</dbReference>
<proteinExistence type="inferred from homology"/>
<sequence>MSTASSFQCGRYRFARDRRPLVMGILNVTPDSFSDGGQHAGRDAALRHAERMIAEGVDIIDIGGESSRPGSAALPLDEELARVLPMVEALRDCGRPLSIDTYKPEVMRAALAAGADLINDIWGFRMPGAVEAVSEAQAGQAGLCVMHMQRDPQTMQEQPQYEDVVQEVAGFLRERVDALRAAGVAESRITLDPGFGFGKTPDHNLRLLGQLPQLAVDGLPLLVGLSRKSTLGAILDGRPPQQRIAASLAAAVCAAERGAYIVRVHDVEQTVDALKVWWAIRHETIAC</sequence>
<evidence type="ECO:0000256" key="4">
    <source>
        <dbReference type="ARBA" id="ARBA00009503"/>
    </source>
</evidence>
<dbReference type="InterPro" id="IPR006390">
    <property type="entry name" value="DHP_synth_dom"/>
</dbReference>
<feature type="domain" description="Pterin-binding" evidence="13">
    <location>
        <begin position="20"/>
        <end position="275"/>
    </location>
</feature>
<dbReference type="GO" id="GO:0046654">
    <property type="term" value="P:tetrahydrofolate biosynthetic process"/>
    <property type="evidence" value="ECO:0007669"/>
    <property type="project" value="UniProtKB-UniPathway"/>
</dbReference>
<accession>A0A643G4V6</accession>
<dbReference type="Gene3D" id="3.20.20.20">
    <property type="entry name" value="Dihydropteroate synthase-like"/>
    <property type="match status" value="1"/>
</dbReference>
<evidence type="ECO:0000256" key="12">
    <source>
        <dbReference type="RuleBase" id="RU361205"/>
    </source>
</evidence>
<dbReference type="GO" id="GO:0046656">
    <property type="term" value="P:folic acid biosynthetic process"/>
    <property type="evidence" value="ECO:0007669"/>
    <property type="project" value="UniProtKB-KW"/>
</dbReference>
<dbReference type="FunFam" id="3.20.20.20:FF:000006">
    <property type="entry name" value="Dihydropteroate synthase"/>
    <property type="match status" value="1"/>
</dbReference>
<comment type="cofactor">
    <cofactor evidence="2 12">
        <name>Mg(2+)</name>
        <dbReference type="ChEBI" id="CHEBI:18420"/>
    </cofactor>
</comment>
<evidence type="ECO:0000256" key="3">
    <source>
        <dbReference type="ARBA" id="ARBA00004763"/>
    </source>
</evidence>
<dbReference type="PROSITE" id="PS00793">
    <property type="entry name" value="DHPS_2"/>
    <property type="match status" value="1"/>
</dbReference>
<gene>
    <name evidence="14" type="primary">folP</name>
    <name evidence="14" type="ORF">F7R26_012270</name>
</gene>
<comment type="pathway">
    <text evidence="3 12">Cofactor biosynthesis; tetrahydrofolate biosynthesis; 7,8-dihydrofolate from 2-amino-4-hydroxy-6-hydroxymethyl-7,8-dihydropteridine diphosphate and 4-aminobenzoate: step 1/2.</text>
</comment>
<keyword evidence="7 12" id="KW-0808">Transferase</keyword>
<comment type="catalytic activity">
    <reaction evidence="1">
        <text>(7,8-dihydropterin-6-yl)methyl diphosphate + 4-aminobenzoate = 7,8-dihydropteroate + diphosphate</text>
        <dbReference type="Rhea" id="RHEA:19949"/>
        <dbReference type="ChEBI" id="CHEBI:17836"/>
        <dbReference type="ChEBI" id="CHEBI:17839"/>
        <dbReference type="ChEBI" id="CHEBI:33019"/>
        <dbReference type="ChEBI" id="CHEBI:72950"/>
        <dbReference type="EC" id="2.5.1.15"/>
    </reaction>
</comment>
<evidence type="ECO:0000256" key="1">
    <source>
        <dbReference type="ARBA" id="ARBA00000012"/>
    </source>
</evidence>
<dbReference type="Proteomes" id="UP000397656">
    <property type="component" value="Chromosome 1"/>
</dbReference>
<dbReference type="PROSITE" id="PS00792">
    <property type="entry name" value="DHPS_1"/>
    <property type="match status" value="1"/>
</dbReference>
<comment type="similarity">
    <text evidence="4 12">Belongs to the DHPS family.</text>
</comment>
<dbReference type="SUPFAM" id="SSF51717">
    <property type="entry name" value="Dihydropteroate synthetase-like"/>
    <property type="match status" value="1"/>
</dbReference>
<dbReference type="CDD" id="cd00739">
    <property type="entry name" value="DHPS"/>
    <property type="match status" value="1"/>
</dbReference>
<keyword evidence="8 12" id="KW-0479">Metal-binding</keyword>
<dbReference type="InterPro" id="IPR011005">
    <property type="entry name" value="Dihydropteroate_synth-like_sf"/>
</dbReference>
<dbReference type="PROSITE" id="PS50972">
    <property type="entry name" value="PTERIN_BINDING"/>
    <property type="match status" value="1"/>
</dbReference>
<evidence type="ECO:0000256" key="6">
    <source>
        <dbReference type="ARBA" id="ARBA00016919"/>
    </source>
</evidence>
<dbReference type="EC" id="2.5.1.15" evidence="5 12"/>